<accession>A0A2H4J770</accession>
<name>A0A2H4J770_9CAUD</name>
<protein>
    <submittedName>
        <fullName evidence="1">Uncharacterized protein</fullName>
    </submittedName>
</protein>
<organism evidence="1">
    <name type="scientific">uncultured Caudovirales phage</name>
    <dbReference type="NCBI Taxonomy" id="2100421"/>
    <lineage>
        <taxon>Viruses</taxon>
        <taxon>Duplodnaviria</taxon>
        <taxon>Heunggongvirae</taxon>
        <taxon>Uroviricota</taxon>
        <taxon>Caudoviricetes</taxon>
        <taxon>Peduoviridae</taxon>
        <taxon>Maltschvirus</taxon>
        <taxon>Maltschvirus maltsch</taxon>
    </lineage>
</organism>
<gene>
    <name evidence="1" type="ORF">7AX1_91</name>
</gene>
<evidence type="ECO:0000313" key="1">
    <source>
        <dbReference type="EMBL" id="ASN67921.1"/>
    </source>
</evidence>
<sequence length="118" mass="13449">MIENAKGITTKEIKKHIDTNNHYYYYEDLHQLAGELVLKDTHNTTPIVRYLGDYQGQIFCTFKSKVDGVPDITTSDFYGTCPLCDTLANVYTGDDVKNDLATMVLHIIQSMSEKIEEH</sequence>
<reference evidence="1" key="1">
    <citation type="submission" date="2017-06" db="EMBL/GenBank/DDBJ databases">
        <title>Novel phages from South African skin metaviromes.</title>
        <authorList>
            <person name="van Zyl L.J."/>
            <person name="Abrahams Y."/>
            <person name="Stander E.A."/>
            <person name="Kirby B.M."/>
            <person name="Clavaud C."/>
            <person name="Farcet C."/>
            <person name="Breton L."/>
            <person name="Trindade M.I."/>
        </authorList>
    </citation>
    <scope>NUCLEOTIDE SEQUENCE</scope>
</reference>
<dbReference type="EMBL" id="MF417868">
    <property type="protein sequence ID" value="ASN67921.1"/>
    <property type="molecule type" value="Genomic_DNA"/>
</dbReference>
<proteinExistence type="predicted"/>